<sequence length="122" mass="13334">MKFVFVTWALVLSCLIYDSMPLLCYECIDCDNSLEIVKNCTSLDAYCSKTISSAFGYTTVSKRCSSVCTQDIVSFMGVTSETSCCRTDLCSTDLNFATSIKNSSNTTSKRLSLKSGHGILPI</sequence>
<keyword evidence="4" id="KW-1185">Reference proteome</keyword>
<organism evidence="3 4">
    <name type="scientific">Brachionus calyciflorus</name>
    <dbReference type="NCBI Taxonomy" id="104777"/>
    <lineage>
        <taxon>Eukaryota</taxon>
        <taxon>Metazoa</taxon>
        <taxon>Spiralia</taxon>
        <taxon>Gnathifera</taxon>
        <taxon>Rotifera</taxon>
        <taxon>Eurotatoria</taxon>
        <taxon>Monogononta</taxon>
        <taxon>Pseudotrocha</taxon>
        <taxon>Ploima</taxon>
        <taxon>Brachionidae</taxon>
        <taxon>Brachionus</taxon>
    </lineage>
</organism>
<feature type="signal peptide" evidence="1">
    <location>
        <begin position="1"/>
        <end position="24"/>
    </location>
</feature>
<evidence type="ECO:0000256" key="1">
    <source>
        <dbReference type="SAM" id="SignalP"/>
    </source>
</evidence>
<dbReference type="AlphaFoldDB" id="A0A814PW49"/>
<protein>
    <recommendedName>
        <fullName evidence="2">Snake toxin/toxin-like domain-containing protein</fullName>
    </recommendedName>
</protein>
<dbReference type="SUPFAM" id="SSF57302">
    <property type="entry name" value="Snake toxin-like"/>
    <property type="match status" value="1"/>
</dbReference>
<dbReference type="Gene3D" id="2.10.60.10">
    <property type="entry name" value="CD59"/>
    <property type="match status" value="1"/>
</dbReference>
<comment type="caution">
    <text evidence="3">The sequence shown here is derived from an EMBL/GenBank/DDBJ whole genome shotgun (WGS) entry which is preliminary data.</text>
</comment>
<dbReference type="InterPro" id="IPR035076">
    <property type="entry name" value="Toxin/TOLIP"/>
</dbReference>
<feature type="domain" description="Snake toxin/toxin-like" evidence="2">
    <location>
        <begin position="22"/>
        <end position="90"/>
    </location>
</feature>
<gene>
    <name evidence="3" type="ORF">OXX778_LOCUS21633</name>
</gene>
<proteinExistence type="predicted"/>
<evidence type="ECO:0000259" key="2">
    <source>
        <dbReference type="Pfam" id="PF00087"/>
    </source>
</evidence>
<name>A0A814PW49_9BILA</name>
<dbReference type="EMBL" id="CAJNOC010008173">
    <property type="protein sequence ID" value="CAF1111191.1"/>
    <property type="molecule type" value="Genomic_DNA"/>
</dbReference>
<dbReference type="Proteomes" id="UP000663879">
    <property type="component" value="Unassembled WGS sequence"/>
</dbReference>
<accession>A0A814PW49</accession>
<reference evidence="3" key="1">
    <citation type="submission" date="2021-02" db="EMBL/GenBank/DDBJ databases">
        <authorList>
            <person name="Nowell W R."/>
        </authorList>
    </citation>
    <scope>NUCLEOTIDE SEQUENCE</scope>
    <source>
        <strain evidence="3">Ploen Becks lab</strain>
    </source>
</reference>
<keyword evidence="1" id="KW-0732">Signal</keyword>
<dbReference type="Pfam" id="PF00087">
    <property type="entry name" value="Toxin_TOLIP"/>
    <property type="match status" value="1"/>
</dbReference>
<evidence type="ECO:0000313" key="4">
    <source>
        <dbReference type="Proteomes" id="UP000663879"/>
    </source>
</evidence>
<feature type="chain" id="PRO_5032671937" description="Snake toxin/toxin-like domain-containing protein" evidence="1">
    <location>
        <begin position="25"/>
        <end position="122"/>
    </location>
</feature>
<evidence type="ECO:0000313" key="3">
    <source>
        <dbReference type="EMBL" id="CAF1111191.1"/>
    </source>
</evidence>
<dbReference type="InterPro" id="IPR045860">
    <property type="entry name" value="Snake_toxin-like_sf"/>
</dbReference>